<protein>
    <submittedName>
        <fullName evidence="1">Uncharacterized protein</fullName>
    </submittedName>
</protein>
<gene>
    <name evidence="1" type="ORF">PoB_005862200</name>
</gene>
<organism evidence="1 2">
    <name type="scientific">Plakobranchus ocellatus</name>
    <dbReference type="NCBI Taxonomy" id="259542"/>
    <lineage>
        <taxon>Eukaryota</taxon>
        <taxon>Metazoa</taxon>
        <taxon>Spiralia</taxon>
        <taxon>Lophotrochozoa</taxon>
        <taxon>Mollusca</taxon>
        <taxon>Gastropoda</taxon>
        <taxon>Heterobranchia</taxon>
        <taxon>Euthyneura</taxon>
        <taxon>Panpulmonata</taxon>
        <taxon>Sacoglossa</taxon>
        <taxon>Placobranchoidea</taxon>
        <taxon>Plakobranchidae</taxon>
        <taxon>Plakobranchus</taxon>
    </lineage>
</organism>
<keyword evidence="2" id="KW-1185">Reference proteome</keyword>
<dbReference type="AlphaFoldDB" id="A0AAV4CKY9"/>
<evidence type="ECO:0000313" key="2">
    <source>
        <dbReference type="Proteomes" id="UP000735302"/>
    </source>
</evidence>
<proteinExistence type="predicted"/>
<name>A0AAV4CKY9_9GAST</name>
<reference evidence="1 2" key="1">
    <citation type="journal article" date="2021" name="Elife">
        <title>Chloroplast acquisition without the gene transfer in kleptoplastic sea slugs, Plakobranchus ocellatus.</title>
        <authorList>
            <person name="Maeda T."/>
            <person name="Takahashi S."/>
            <person name="Yoshida T."/>
            <person name="Shimamura S."/>
            <person name="Takaki Y."/>
            <person name="Nagai Y."/>
            <person name="Toyoda A."/>
            <person name="Suzuki Y."/>
            <person name="Arimoto A."/>
            <person name="Ishii H."/>
            <person name="Satoh N."/>
            <person name="Nishiyama T."/>
            <person name="Hasebe M."/>
            <person name="Maruyama T."/>
            <person name="Minagawa J."/>
            <person name="Obokata J."/>
            <person name="Shigenobu S."/>
        </authorList>
    </citation>
    <scope>NUCLEOTIDE SEQUENCE [LARGE SCALE GENOMIC DNA]</scope>
</reference>
<dbReference type="EMBL" id="BLXT01006566">
    <property type="protein sequence ID" value="GFO32117.1"/>
    <property type="molecule type" value="Genomic_DNA"/>
</dbReference>
<accession>A0AAV4CKY9</accession>
<sequence length="96" mass="11003">MSLRKPRPKAISTRQKQLFIKGDVATGDCLKQTEGRKERSQEPTKKHLNLSAKMNKEYESFLNEVLNVELLRTAHTLDRRNIWLGENNVPSSPTLA</sequence>
<dbReference type="Proteomes" id="UP000735302">
    <property type="component" value="Unassembled WGS sequence"/>
</dbReference>
<comment type="caution">
    <text evidence="1">The sequence shown here is derived from an EMBL/GenBank/DDBJ whole genome shotgun (WGS) entry which is preliminary data.</text>
</comment>
<evidence type="ECO:0000313" key="1">
    <source>
        <dbReference type="EMBL" id="GFO32117.1"/>
    </source>
</evidence>